<evidence type="ECO:0000313" key="1">
    <source>
        <dbReference type="EMBL" id="PWN71349.1"/>
    </source>
</evidence>
<name>A0A316XDT8_9FLAO</name>
<gene>
    <name evidence="1" type="ORF">C1631_001630</name>
</gene>
<protein>
    <submittedName>
        <fullName evidence="1">Uncharacterized protein</fullName>
    </submittedName>
</protein>
<reference evidence="1 2" key="1">
    <citation type="submission" date="2018-04" db="EMBL/GenBank/DDBJ databases">
        <title>Draft Genome Sequence of Phosphate-Solubilizing Chryseobacterium sp. ISE14 that is a Biocontrol and Plant Growth-Promoting Rhizobacterium Isolated from Cucumber.</title>
        <authorList>
            <person name="Jeong J.-J."/>
            <person name="Sang M.K."/>
            <person name="Choi I.-G."/>
            <person name="Kim K.D."/>
        </authorList>
    </citation>
    <scope>NUCLEOTIDE SEQUENCE [LARGE SCALE GENOMIC DNA]</scope>
    <source>
        <strain evidence="1 2">ISE14</strain>
    </source>
</reference>
<dbReference type="EMBL" id="PPED02000001">
    <property type="protein sequence ID" value="PWN71349.1"/>
    <property type="molecule type" value="Genomic_DNA"/>
</dbReference>
<organism evidence="1 2">
    <name type="scientific">Chryseobacterium phosphatilyticum</name>
    <dbReference type="NCBI Taxonomy" id="475075"/>
    <lineage>
        <taxon>Bacteria</taxon>
        <taxon>Pseudomonadati</taxon>
        <taxon>Bacteroidota</taxon>
        <taxon>Flavobacteriia</taxon>
        <taxon>Flavobacteriales</taxon>
        <taxon>Weeksellaceae</taxon>
        <taxon>Chryseobacterium group</taxon>
        <taxon>Chryseobacterium</taxon>
    </lineage>
</organism>
<proteinExistence type="predicted"/>
<sequence>MDLGINLNLEISEGSDGVFHIYDEEYENEELTVEEKIELAEFMINQWHHYKNRAKLKLHMP</sequence>
<evidence type="ECO:0000313" key="2">
    <source>
        <dbReference type="Proteomes" id="UP000236594"/>
    </source>
</evidence>
<dbReference type="RefSeq" id="WP_103249992.1">
    <property type="nucleotide sequence ID" value="NZ_PPED02000001.1"/>
</dbReference>
<dbReference type="Proteomes" id="UP000236594">
    <property type="component" value="Unassembled WGS sequence"/>
</dbReference>
<comment type="caution">
    <text evidence="1">The sequence shown here is derived from an EMBL/GenBank/DDBJ whole genome shotgun (WGS) entry which is preliminary data.</text>
</comment>
<dbReference type="AlphaFoldDB" id="A0A316XDT8"/>
<keyword evidence="2" id="KW-1185">Reference proteome</keyword>
<accession>A0A316XDT8</accession>